<dbReference type="EMBL" id="FOVF01000002">
    <property type="protein sequence ID" value="SFN00854.1"/>
    <property type="molecule type" value="Genomic_DNA"/>
</dbReference>
<dbReference type="InterPro" id="IPR027405">
    <property type="entry name" value="YidB-like"/>
</dbReference>
<dbReference type="Gene3D" id="1.10.10.690">
    <property type="entry name" value="YidB-like"/>
    <property type="match status" value="1"/>
</dbReference>
<evidence type="ECO:0008006" key="3">
    <source>
        <dbReference type="Google" id="ProtNLM"/>
    </source>
</evidence>
<dbReference type="OrthoDB" id="5957149at2"/>
<dbReference type="InterPro" id="IPR009282">
    <property type="entry name" value="DUF937"/>
</dbReference>
<name>A0A1I4VHZ0_9GAMM</name>
<dbReference type="RefSeq" id="WP_092404330.1">
    <property type="nucleotide sequence ID" value="NZ_FOVF01000002.1"/>
</dbReference>
<dbReference type="PROSITE" id="PS00018">
    <property type="entry name" value="EF_HAND_1"/>
    <property type="match status" value="1"/>
</dbReference>
<protein>
    <recommendedName>
        <fullName evidence="3">Calcium-binding protein</fullName>
    </recommendedName>
</protein>
<organism evidence="1 2">
    <name type="scientific">Dokdonella immobilis</name>
    <dbReference type="NCBI Taxonomy" id="578942"/>
    <lineage>
        <taxon>Bacteria</taxon>
        <taxon>Pseudomonadati</taxon>
        <taxon>Pseudomonadota</taxon>
        <taxon>Gammaproteobacteria</taxon>
        <taxon>Lysobacterales</taxon>
        <taxon>Rhodanobacteraceae</taxon>
        <taxon>Dokdonella</taxon>
    </lineage>
</organism>
<dbReference type="AlphaFoldDB" id="A0A1I4VHZ0"/>
<keyword evidence="2" id="KW-1185">Reference proteome</keyword>
<dbReference type="Proteomes" id="UP000198575">
    <property type="component" value="Unassembled WGS sequence"/>
</dbReference>
<dbReference type="SUPFAM" id="SSF140804">
    <property type="entry name" value="YidB-like"/>
    <property type="match status" value="1"/>
</dbReference>
<evidence type="ECO:0000313" key="1">
    <source>
        <dbReference type="EMBL" id="SFN00854.1"/>
    </source>
</evidence>
<reference evidence="1 2" key="1">
    <citation type="submission" date="2016-10" db="EMBL/GenBank/DDBJ databases">
        <authorList>
            <person name="de Groot N.N."/>
        </authorList>
    </citation>
    <scope>NUCLEOTIDE SEQUENCE [LARGE SCALE GENOMIC DNA]</scope>
    <source>
        <strain evidence="1 2">CGMCC 1.7659</strain>
    </source>
</reference>
<accession>A0A1I4VHZ0</accession>
<dbReference type="InterPro" id="IPR018247">
    <property type="entry name" value="EF_Hand_1_Ca_BS"/>
</dbReference>
<sequence>MSDLTSKVFEQLDQSHIESIAHQLGIDPAQASNAVQQALPLLMGGLARNASSPQGASALHTALERDHAGVDIGGLLGSVLGGGGSGGGIGDVLGSVLGGGNGGSGMGGAILGHIFGGRREQAAQGLGQTSGLGNQGASQLLAMLAPLVMAALGNMTRKQGLDANGLSGMLGQEHNRLQQGSVGGLLSGVLDADGDGEVSMGEMLQAGAGLLGAFNKR</sequence>
<dbReference type="Pfam" id="PF06078">
    <property type="entry name" value="DUF937"/>
    <property type="match status" value="1"/>
</dbReference>
<evidence type="ECO:0000313" key="2">
    <source>
        <dbReference type="Proteomes" id="UP000198575"/>
    </source>
</evidence>
<proteinExistence type="predicted"/>
<dbReference type="STRING" id="578942.SAMN05216289_102115"/>
<gene>
    <name evidence="1" type="ORF">SAMN05216289_102115</name>
</gene>